<dbReference type="GO" id="GO:0008270">
    <property type="term" value="F:zinc ion binding"/>
    <property type="evidence" value="ECO:0007669"/>
    <property type="project" value="UniProtKB-KW"/>
</dbReference>
<dbReference type="InterPro" id="IPR007527">
    <property type="entry name" value="Znf_SWIM"/>
</dbReference>
<gene>
    <name evidence="3" type="ORF">EII34_10000</name>
</gene>
<dbReference type="EMBL" id="RQZG01000011">
    <property type="protein sequence ID" value="RRD04388.1"/>
    <property type="molecule type" value="Genomic_DNA"/>
</dbReference>
<dbReference type="PROSITE" id="PS50966">
    <property type="entry name" value="ZF_SWIM"/>
    <property type="match status" value="1"/>
</dbReference>
<dbReference type="Pfam" id="PF04434">
    <property type="entry name" value="SWIM"/>
    <property type="match status" value="1"/>
</dbReference>
<feature type="domain" description="SWIM-type" evidence="2">
    <location>
        <begin position="399"/>
        <end position="434"/>
    </location>
</feature>
<evidence type="ECO:0000313" key="4">
    <source>
        <dbReference type="Proteomes" id="UP000280819"/>
    </source>
</evidence>
<dbReference type="RefSeq" id="WP_124845018.1">
    <property type="nucleotide sequence ID" value="NZ_JAUNKP010000009.1"/>
</dbReference>
<name>A0A3P1T4Z4_9ACTN</name>
<sequence>MRTFASASLLDDAGLSLELAPALTPSGLVDRPEFFSGFAAQPTVLARGLLVLADVAQTRYFQPIPAGARDPICTANGDRMRFESFSACNTVGVRLDLLASAFDGGDIQHGTTNVDINAPLREALTQITSSELMHLAVGRDEMRVSTLEGTHVERKVDLPDRWLKALGSSQELSRDLELVGEAPAVQTRQFLAAIPSGSGRKGHWAISRLGVKPALRPGKGTVYAEGLNRLRAARRLSPQIMGLRVYAKPGEPLSPSVWEFTLPHGRLSFTLTPEFYRGFSGEGALLMKLAASTALDDANLIAACLAFEPRIDVDSLVKDTALSKERVGEGLAVLANDGRVGYDLFEQAYFHRELPSDSNRVEKANPRLKQARRLIAEGAVAPYEGHDGVFRVRGDHGEYIVRTEPTSCTCLWWRDHQGSRGVCKHVLAVELQRRESMPDDAAAAPDPARELQH</sequence>
<accession>A0A3P1T4Z4</accession>
<dbReference type="OrthoDB" id="7821105at2"/>
<protein>
    <submittedName>
        <fullName evidence="3">SWIM zinc finger family protein</fullName>
    </submittedName>
</protein>
<reference evidence="3 4" key="1">
    <citation type="submission" date="2018-11" db="EMBL/GenBank/DDBJ databases">
        <title>Genomes From Bacteria Associated with the Canine Oral Cavity: a Test Case for Automated Genome-Based Taxonomic Assignment.</title>
        <authorList>
            <person name="Coil D.A."/>
            <person name="Jospin G."/>
            <person name="Darling A.E."/>
            <person name="Wallis C."/>
            <person name="Davis I.J."/>
            <person name="Harris S."/>
            <person name="Eisen J.A."/>
            <person name="Holcombe L.J."/>
            <person name="O'Flynn C."/>
        </authorList>
    </citation>
    <scope>NUCLEOTIDE SEQUENCE [LARGE SCALE GENOMIC DNA]</scope>
    <source>
        <strain evidence="3 4">OH887_COT-365</strain>
    </source>
</reference>
<keyword evidence="1" id="KW-0479">Metal-binding</keyword>
<evidence type="ECO:0000313" key="3">
    <source>
        <dbReference type="EMBL" id="RRD04388.1"/>
    </source>
</evidence>
<organism evidence="3 4">
    <name type="scientific">Arachnia propionica</name>
    <dbReference type="NCBI Taxonomy" id="1750"/>
    <lineage>
        <taxon>Bacteria</taxon>
        <taxon>Bacillati</taxon>
        <taxon>Actinomycetota</taxon>
        <taxon>Actinomycetes</taxon>
        <taxon>Propionibacteriales</taxon>
        <taxon>Propionibacteriaceae</taxon>
        <taxon>Arachnia</taxon>
    </lineage>
</organism>
<evidence type="ECO:0000259" key="2">
    <source>
        <dbReference type="PROSITE" id="PS50966"/>
    </source>
</evidence>
<dbReference type="AlphaFoldDB" id="A0A3P1T4Z4"/>
<evidence type="ECO:0000256" key="1">
    <source>
        <dbReference type="PROSITE-ProRule" id="PRU00325"/>
    </source>
</evidence>
<comment type="caution">
    <text evidence="3">The sequence shown here is derived from an EMBL/GenBank/DDBJ whole genome shotgun (WGS) entry which is preliminary data.</text>
</comment>
<keyword evidence="1" id="KW-0862">Zinc</keyword>
<proteinExistence type="predicted"/>
<keyword evidence="1" id="KW-0863">Zinc-finger</keyword>
<dbReference type="Proteomes" id="UP000280819">
    <property type="component" value="Unassembled WGS sequence"/>
</dbReference>